<proteinExistence type="predicted"/>
<dbReference type="Gramene" id="KOM26139">
    <property type="protein sequence ID" value="KOM26139"/>
    <property type="gene ID" value="LR48_Vigan233s000600"/>
</dbReference>
<name>A0A0L9T7S8_PHAAN</name>
<organism evidence="2 3">
    <name type="scientific">Phaseolus angularis</name>
    <name type="common">Azuki bean</name>
    <name type="synonym">Vigna angularis</name>
    <dbReference type="NCBI Taxonomy" id="3914"/>
    <lineage>
        <taxon>Eukaryota</taxon>
        <taxon>Viridiplantae</taxon>
        <taxon>Streptophyta</taxon>
        <taxon>Embryophyta</taxon>
        <taxon>Tracheophyta</taxon>
        <taxon>Spermatophyta</taxon>
        <taxon>Magnoliopsida</taxon>
        <taxon>eudicotyledons</taxon>
        <taxon>Gunneridae</taxon>
        <taxon>Pentapetalae</taxon>
        <taxon>rosids</taxon>
        <taxon>fabids</taxon>
        <taxon>Fabales</taxon>
        <taxon>Fabaceae</taxon>
        <taxon>Papilionoideae</taxon>
        <taxon>50 kb inversion clade</taxon>
        <taxon>NPAAA clade</taxon>
        <taxon>indigoferoid/millettioid clade</taxon>
        <taxon>Phaseoleae</taxon>
        <taxon>Vigna</taxon>
    </lineage>
</organism>
<protein>
    <submittedName>
        <fullName evidence="2">Uncharacterized protein</fullName>
    </submittedName>
</protein>
<accession>A0A0L9T7S8</accession>
<evidence type="ECO:0000256" key="1">
    <source>
        <dbReference type="SAM" id="MobiDB-lite"/>
    </source>
</evidence>
<sequence length="73" mass="8279">MAMGRVADNQKHRREPCGRAARGRAPFLPFSTVQRTPKGSSTNFRSAERMIWVGHLVRVKLLQQDLGEEVKNC</sequence>
<dbReference type="EMBL" id="KQ258307">
    <property type="protein sequence ID" value="KOM26139.1"/>
    <property type="molecule type" value="Genomic_DNA"/>
</dbReference>
<feature type="region of interest" description="Disordered" evidence="1">
    <location>
        <begin position="1"/>
        <end position="23"/>
    </location>
</feature>
<dbReference type="Proteomes" id="UP000053144">
    <property type="component" value="Unassembled WGS sequence"/>
</dbReference>
<evidence type="ECO:0000313" key="3">
    <source>
        <dbReference type="Proteomes" id="UP000053144"/>
    </source>
</evidence>
<evidence type="ECO:0000313" key="2">
    <source>
        <dbReference type="EMBL" id="KOM26139.1"/>
    </source>
</evidence>
<gene>
    <name evidence="2" type="ORF">LR48_Vigan233s000600</name>
</gene>
<reference evidence="3" key="1">
    <citation type="journal article" date="2015" name="Proc. Natl. Acad. Sci. U.S.A.">
        <title>Genome sequencing of adzuki bean (Vigna angularis) provides insight into high starch and low fat accumulation and domestication.</title>
        <authorList>
            <person name="Yang K."/>
            <person name="Tian Z."/>
            <person name="Chen C."/>
            <person name="Luo L."/>
            <person name="Zhao B."/>
            <person name="Wang Z."/>
            <person name="Yu L."/>
            <person name="Li Y."/>
            <person name="Sun Y."/>
            <person name="Li W."/>
            <person name="Chen Y."/>
            <person name="Li Y."/>
            <person name="Zhang Y."/>
            <person name="Ai D."/>
            <person name="Zhao J."/>
            <person name="Shang C."/>
            <person name="Ma Y."/>
            <person name="Wu B."/>
            <person name="Wang M."/>
            <person name="Gao L."/>
            <person name="Sun D."/>
            <person name="Zhang P."/>
            <person name="Guo F."/>
            <person name="Wang W."/>
            <person name="Li Y."/>
            <person name="Wang J."/>
            <person name="Varshney R.K."/>
            <person name="Wang J."/>
            <person name="Ling H.Q."/>
            <person name="Wan P."/>
        </authorList>
    </citation>
    <scope>NUCLEOTIDE SEQUENCE</scope>
    <source>
        <strain evidence="3">cv. Jingnong 6</strain>
    </source>
</reference>
<dbReference type="AlphaFoldDB" id="A0A0L9T7S8"/>